<comment type="caution">
    <text evidence="1">The sequence shown here is derived from an EMBL/GenBank/DDBJ whole genome shotgun (WGS) entry which is preliminary data.</text>
</comment>
<sequence>MGEQKQLIQSQSQYQIGVQNYENQLAHSCIQTLTRQFEMKAFIGSNRCIAMGKDGRSLHVYNFAADEIQRDLALPENCMNFWRTASLCVPVLSKDLCFFYAVGNSKELGTAYYAWEIETGRCLGRIERRSPAGHDFILPDHLAVAYQQDNIIYRVPFDASQKSEVLWIETETIWNLFLSRDGKLMAYRCGPGITIKIVDLTTKKVIASIDFKQIADTPYVDIRNIWPSRFCCSFTDDGCYLLVTAGDFRANILYYGVVDVSTGNVKYCGKELVADKTSSLIDETYAAVMANNGEWLYLNRRLIQLKTQKWWPIYLMHANTILSRASFTKEQRQHILLDIEKVYIMAVHLSHFSVDDRTHFMDNEKRAILSDWQQIKMKDDLIFYALCIPEIEGIEKVQKPFIPLIMEEVIADLTRFLEREKLRLNPAKVAVVVTKFIHGFDFIEIATRRVLCSLERFKDGFVFITQGDQLSPSGWFYTNKPDCILIYEKATERLLTAEDSQRDLYYHTHNRKDLIREALLGNVAFSQGLQQLKDTYDAGAPVLIEAQERLLIEAASSDLTKYHPTAMAEKKGGDEDEIDD</sequence>
<proteinExistence type="predicted"/>
<accession>A0ABS5PNY9</accession>
<evidence type="ECO:0000313" key="1">
    <source>
        <dbReference type="EMBL" id="MBS7526880.1"/>
    </source>
</evidence>
<dbReference type="SUPFAM" id="SSF82171">
    <property type="entry name" value="DPP6 N-terminal domain-like"/>
    <property type="match status" value="1"/>
</dbReference>
<organism evidence="1 2">
    <name type="scientific">Fusibacter paucivorans</name>
    <dbReference type="NCBI Taxonomy" id="76009"/>
    <lineage>
        <taxon>Bacteria</taxon>
        <taxon>Bacillati</taxon>
        <taxon>Bacillota</taxon>
        <taxon>Clostridia</taxon>
        <taxon>Eubacteriales</taxon>
        <taxon>Eubacteriales Family XII. Incertae Sedis</taxon>
        <taxon>Fusibacter</taxon>
    </lineage>
</organism>
<evidence type="ECO:0000313" key="2">
    <source>
        <dbReference type="Proteomes" id="UP000746471"/>
    </source>
</evidence>
<dbReference type="InterPro" id="IPR015943">
    <property type="entry name" value="WD40/YVTN_repeat-like_dom_sf"/>
</dbReference>
<name>A0ABS5PNY9_9FIRM</name>
<keyword evidence="2" id="KW-1185">Reference proteome</keyword>
<gene>
    <name evidence="1" type="ORF">KHM83_09340</name>
</gene>
<dbReference type="EMBL" id="JAHBCL010000014">
    <property type="protein sequence ID" value="MBS7526880.1"/>
    <property type="molecule type" value="Genomic_DNA"/>
</dbReference>
<dbReference type="RefSeq" id="WP_213236743.1">
    <property type="nucleotide sequence ID" value="NZ_JAHBCL010000014.1"/>
</dbReference>
<dbReference type="Proteomes" id="UP000746471">
    <property type="component" value="Unassembled WGS sequence"/>
</dbReference>
<protein>
    <submittedName>
        <fullName evidence="1">Uncharacterized protein</fullName>
    </submittedName>
</protein>
<dbReference type="Gene3D" id="2.130.10.10">
    <property type="entry name" value="YVTN repeat-like/Quinoprotein amine dehydrogenase"/>
    <property type="match status" value="1"/>
</dbReference>
<reference evidence="1 2" key="1">
    <citation type="submission" date="2021-05" db="EMBL/GenBank/DDBJ databases">
        <title>Fusibacter ferrireducens sp. nov., an anaerobic, sulfur- and Fe-reducing bacterium isolated from the mangrove sediment.</title>
        <authorList>
            <person name="Qiu D."/>
        </authorList>
    </citation>
    <scope>NUCLEOTIDE SEQUENCE [LARGE SCALE GENOMIC DNA]</scope>
    <source>
        <strain evidence="1 2">DSM 12116</strain>
    </source>
</reference>